<keyword evidence="3" id="KW-1185">Reference proteome</keyword>
<dbReference type="InterPro" id="IPR036397">
    <property type="entry name" value="RNaseH_sf"/>
</dbReference>
<evidence type="ECO:0000313" key="3">
    <source>
        <dbReference type="Proteomes" id="UP001289374"/>
    </source>
</evidence>
<evidence type="ECO:0000259" key="1">
    <source>
        <dbReference type="Pfam" id="PF13456"/>
    </source>
</evidence>
<reference evidence="2" key="2">
    <citation type="journal article" date="2024" name="Plant">
        <title>Genomic evolution and insights into agronomic trait innovations of Sesamum species.</title>
        <authorList>
            <person name="Miao H."/>
            <person name="Wang L."/>
            <person name="Qu L."/>
            <person name="Liu H."/>
            <person name="Sun Y."/>
            <person name="Le M."/>
            <person name="Wang Q."/>
            <person name="Wei S."/>
            <person name="Zheng Y."/>
            <person name="Lin W."/>
            <person name="Duan Y."/>
            <person name="Cao H."/>
            <person name="Xiong S."/>
            <person name="Wang X."/>
            <person name="Wei L."/>
            <person name="Li C."/>
            <person name="Ma Q."/>
            <person name="Ju M."/>
            <person name="Zhao R."/>
            <person name="Li G."/>
            <person name="Mu C."/>
            <person name="Tian Q."/>
            <person name="Mei H."/>
            <person name="Zhang T."/>
            <person name="Gao T."/>
            <person name="Zhang H."/>
        </authorList>
    </citation>
    <scope>NUCLEOTIDE SEQUENCE</scope>
    <source>
        <strain evidence="2">K16</strain>
    </source>
</reference>
<protein>
    <recommendedName>
        <fullName evidence="1">RNase H type-1 domain-containing protein</fullName>
    </recommendedName>
</protein>
<evidence type="ECO:0000313" key="2">
    <source>
        <dbReference type="EMBL" id="KAK4404384.1"/>
    </source>
</evidence>
<accession>A0AAE1X461</accession>
<dbReference type="PANTHER" id="PTHR48475:SF2">
    <property type="entry name" value="RIBONUCLEASE H"/>
    <property type="match status" value="1"/>
</dbReference>
<dbReference type="GO" id="GO:0004523">
    <property type="term" value="F:RNA-DNA hybrid ribonuclease activity"/>
    <property type="evidence" value="ECO:0007669"/>
    <property type="project" value="InterPro"/>
</dbReference>
<dbReference type="SUPFAM" id="SSF53098">
    <property type="entry name" value="Ribonuclease H-like"/>
    <property type="match status" value="1"/>
</dbReference>
<dbReference type="InterPro" id="IPR012337">
    <property type="entry name" value="RNaseH-like_sf"/>
</dbReference>
<dbReference type="Proteomes" id="UP001289374">
    <property type="component" value="Unassembled WGS sequence"/>
</dbReference>
<dbReference type="PANTHER" id="PTHR48475">
    <property type="entry name" value="RIBONUCLEASE H"/>
    <property type="match status" value="1"/>
</dbReference>
<feature type="domain" description="RNase H type-1" evidence="1">
    <location>
        <begin position="4"/>
        <end position="56"/>
    </location>
</feature>
<proteinExistence type="predicted"/>
<dbReference type="Pfam" id="PF13456">
    <property type="entry name" value="RVT_3"/>
    <property type="match status" value="1"/>
</dbReference>
<dbReference type="AlphaFoldDB" id="A0AAE1X461"/>
<dbReference type="GO" id="GO:0003676">
    <property type="term" value="F:nucleic acid binding"/>
    <property type="evidence" value="ECO:0007669"/>
    <property type="project" value="InterPro"/>
</dbReference>
<reference evidence="2" key="1">
    <citation type="submission" date="2020-06" db="EMBL/GenBank/DDBJ databases">
        <authorList>
            <person name="Li T."/>
            <person name="Hu X."/>
            <person name="Zhang T."/>
            <person name="Song X."/>
            <person name="Zhang H."/>
            <person name="Dai N."/>
            <person name="Sheng W."/>
            <person name="Hou X."/>
            <person name="Wei L."/>
        </authorList>
    </citation>
    <scope>NUCLEOTIDE SEQUENCE</scope>
    <source>
        <strain evidence="2">K16</strain>
        <tissue evidence="2">Leaf</tissue>
    </source>
</reference>
<dbReference type="EMBL" id="JACGWL010000004">
    <property type="protein sequence ID" value="KAK4404384.1"/>
    <property type="molecule type" value="Genomic_DNA"/>
</dbReference>
<name>A0AAE1X461_9LAMI</name>
<dbReference type="Gene3D" id="3.30.420.10">
    <property type="entry name" value="Ribonuclease H-like superfamily/Ribonuclease H"/>
    <property type="match status" value="1"/>
</dbReference>
<gene>
    <name evidence="2" type="ORF">Sango_0807000</name>
</gene>
<dbReference type="InterPro" id="IPR002156">
    <property type="entry name" value="RNaseH_domain"/>
</dbReference>
<sequence length="173" mass="19731">MEFAIKFDFKASNNKAEYEALALGMKMAQDAGASHLTAYFDSQLIVKQVTGEYEAKDKSMVIGLDDNDWRAPLLRWLEEGHLLKKRWEATKIKTRATRFLIQGDMLYKKSFTHPLLCCLSEREGVHVLGEIYSGCCGSHIGTWALANKALRVGYFWPTMKQDARELVSKCERC</sequence>
<organism evidence="2 3">
    <name type="scientific">Sesamum angolense</name>
    <dbReference type="NCBI Taxonomy" id="2727404"/>
    <lineage>
        <taxon>Eukaryota</taxon>
        <taxon>Viridiplantae</taxon>
        <taxon>Streptophyta</taxon>
        <taxon>Embryophyta</taxon>
        <taxon>Tracheophyta</taxon>
        <taxon>Spermatophyta</taxon>
        <taxon>Magnoliopsida</taxon>
        <taxon>eudicotyledons</taxon>
        <taxon>Gunneridae</taxon>
        <taxon>Pentapetalae</taxon>
        <taxon>asterids</taxon>
        <taxon>lamiids</taxon>
        <taxon>Lamiales</taxon>
        <taxon>Pedaliaceae</taxon>
        <taxon>Sesamum</taxon>
    </lineage>
</organism>
<comment type="caution">
    <text evidence="2">The sequence shown here is derived from an EMBL/GenBank/DDBJ whole genome shotgun (WGS) entry which is preliminary data.</text>
</comment>